<reference evidence="1" key="1">
    <citation type="submission" date="2006-01" db="EMBL/GenBank/DDBJ databases">
        <authorList>
            <person name="Lindblad-Toh K."/>
            <person name="Mauceli E."/>
            <person name="Grabherr M."/>
            <person name="Chang J.L."/>
            <person name="Lander E.S."/>
        </authorList>
    </citation>
    <scope>NUCLEOTIDE SEQUENCE [LARGE SCALE GENOMIC DNA]</scope>
</reference>
<accession>G3Q5Z2</accession>
<protein>
    <submittedName>
        <fullName evidence="1">Uncharacterized protein</fullName>
    </submittedName>
</protein>
<dbReference type="Ensembl" id="ENSGACT00000025347.1">
    <property type="protein sequence ID" value="ENSGACP00000025298.1"/>
    <property type="gene ID" value="ENSGACG00000019132.1"/>
</dbReference>
<dbReference type="Bgee" id="ENSGACG00000019132">
    <property type="expression patterns" value="Expressed in telencephalon and 5 other cell types or tissues"/>
</dbReference>
<proteinExistence type="predicted"/>
<sequence>MINVIIANNVQFFFVVESLLIIHLQLQRHTHVHPFTTLLYLYSFMHLNEIYLKMGGIIIKTINLIISNHTLLTHVQINNLDKNRRKFVL</sequence>
<name>G3Q5Z2_GASAC</name>
<dbReference type="AlphaFoldDB" id="G3Q5Z2"/>
<dbReference type="InParanoid" id="G3Q5Z2"/>
<evidence type="ECO:0000313" key="1">
    <source>
        <dbReference type="Ensembl" id="ENSGACP00000025298.1"/>
    </source>
</evidence>
<organism evidence="1">
    <name type="scientific">Gasterosteus aculeatus</name>
    <name type="common">Three-spined stickleback</name>
    <dbReference type="NCBI Taxonomy" id="69293"/>
    <lineage>
        <taxon>Eukaryota</taxon>
        <taxon>Metazoa</taxon>
        <taxon>Chordata</taxon>
        <taxon>Craniata</taxon>
        <taxon>Vertebrata</taxon>
        <taxon>Euteleostomi</taxon>
        <taxon>Actinopterygii</taxon>
        <taxon>Neopterygii</taxon>
        <taxon>Teleostei</taxon>
        <taxon>Neoteleostei</taxon>
        <taxon>Acanthomorphata</taxon>
        <taxon>Eupercaria</taxon>
        <taxon>Perciformes</taxon>
        <taxon>Cottioidei</taxon>
        <taxon>Gasterosteales</taxon>
        <taxon>Gasterosteidae</taxon>
        <taxon>Gasterosteus</taxon>
    </lineage>
</organism>
<reference evidence="1" key="2">
    <citation type="submission" date="2024-04" db="UniProtKB">
        <authorList>
            <consortium name="Ensembl"/>
        </authorList>
    </citation>
    <scope>IDENTIFICATION</scope>
</reference>